<evidence type="ECO:0000256" key="4">
    <source>
        <dbReference type="ARBA" id="ARBA00023136"/>
    </source>
</evidence>
<evidence type="ECO:0000313" key="7">
    <source>
        <dbReference type="EMBL" id="CZR40359.1"/>
    </source>
</evidence>
<protein>
    <recommendedName>
        <fullName evidence="9">LrgB-like protein</fullName>
    </recommendedName>
</protein>
<feature type="transmembrane region" description="Helical" evidence="6">
    <location>
        <begin position="162"/>
        <end position="184"/>
    </location>
</feature>
<feature type="region of interest" description="Disordered" evidence="5">
    <location>
        <begin position="232"/>
        <end position="261"/>
    </location>
</feature>
<evidence type="ECO:0000256" key="5">
    <source>
        <dbReference type="SAM" id="MobiDB-lite"/>
    </source>
</evidence>
<evidence type="ECO:0000256" key="3">
    <source>
        <dbReference type="ARBA" id="ARBA00022989"/>
    </source>
</evidence>
<dbReference type="GeneID" id="42050140"/>
<feature type="transmembrane region" description="Helical" evidence="6">
    <location>
        <begin position="94"/>
        <end position="118"/>
    </location>
</feature>
<feature type="transmembrane region" description="Helical" evidence="6">
    <location>
        <begin position="561"/>
        <end position="582"/>
    </location>
</feature>
<reference evidence="8" key="1">
    <citation type="journal article" date="2016" name="Genome Biol. Evol.">
        <title>Comparative 'omics' of the Fusarium fujikuroi species complex highlights differences in genetic potential and metabolite synthesis.</title>
        <authorList>
            <person name="Niehaus E.-M."/>
            <person name="Muensterkoetter M."/>
            <person name="Proctor R.H."/>
            <person name="Brown D.W."/>
            <person name="Sharon A."/>
            <person name="Idan Y."/>
            <person name="Oren-Young L."/>
            <person name="Sieber C.M."/>
            <person name="Novak O."/>
            <person name="Pencik A."/>
            <person name="Tarkowska D."/>
            <person name="Hromadova K."/>
            <person name="Freeman S."/>
            <person name="Maymon M."/>
            <person name="Elazar M."/>
            <person name="Youssef S.A."/>
            <person name="El-Shabrawy E.S.M."/>
            <person name="Shalaby A.B.A."/>
            <person name="Houterman P."/>
            <person name="Brock N.L."/>
            <person name="Burkhardt I."/>
            <person name="Tsavkelova E.A."/>
            <person name="Dickschat J.S."/>
            <person name="Galuszka P."/>
            <person name="Gueldener U."/>
            <person name="Tudzynski B."/>
        </authorList>
    </citation>
    <scope>NUCLEOTIDE SEQUENCE [LARGE SCALE GENOMIC DNA]</scope>
    <source>
        <strain evidence="8">ET1</strain>
    </source>
</reference>
<feature type="transmembrane region" description="Helical" evidence="6">
    <location>
        <begin position="433"/>
        <end position="454"/>
    </location>
</feature>
<dbReference type="PANTHER" id="PTHR30249">
    <property type="entry name" value="PUTATIVE SEROTONIN TRANSPORTER"/>
    <property type="match status" value="1"/>
</dbReference>
<accession>A0A1L7VID0</accession>
<dbReference type="VEuPathDB" id="FungiDB:FPRO_05259"/>
<proteinExistence type="predicted"/>
<keyword evidence="2 6" id="KW-0812">Transmembrane</keyword>
<sequence length="621" mass="66819">MTTTIRNNVSEILRCLRPSNEARNPPLSRPSWINSPQSLFQAARDMSLSDLWRTRFITVAGNVLEFGWVVVVYLMSEVIIWGLSRALAPVHLEFFSSIFGMILTFCFMAAVYLCFADVDGVYRRHIKSKVDFINVHLGLGFPIPLVMLNQSDILSGRDIGCVIGNFVITNLASWVMVFALSLLVMSCVARMTSQVPDEFCLPQPIVGTLPPIETSWLSDSTLDQGQQRVFGRREKAANPPRSGPDEATSATASQRSSVVSKDPVPVSRGWHFWMSNFPLIASSLAIFVIGAPVAAATNDDRILDGCVLWFVWVLTLRLQRAFKASQLCTDMPKLKNTIVTLMNPVLFTTLLMTAYTRAKAGAYGYGSIDKVLRDFSGGTPLYVLWTSVATGTPLSDGRSPWFGAGDAALSILECGILIWGFKLYECQRQLFGLAGFLTIILATAAAAGNVFLSVLGGKLVGLNAPAALAFAARSTTLALAKPAMEALGGNLGVNAALVVSNGILGQLCYPFVLDKLGVRREDLVPHSSVNVSDSDGRASRLSLKPLLRTAQKDLSGGDDPFTISAGITVGVNGAAMGVSYLYETRSRAAPYAALAMTVSGVMTVVFTTVEPFKGAVLGLAS</sequence>
<comment type="caution">
    <text evidence="7">The sequence shown here is derived from an EMBL/GenBank/DDBJ whole genome shotgun (WGS) entry which is preliminary data.</text>
</comment>
<evidence type="ECO:0000256" key="2">
    <source>
        <dbReference type="ARBA" id="ARBA00022692"/>
    </source>
</evidence>
<feature type="transmembrane region" description="Helical" evidence="6">
    <location>
        <begin position="589"/>
        <end position="609"/>
    </location>
</feature>
<dbReference type="InterPro" id="IPR007300">
    <property type="entry name" value="CidB/LrgB"/>
</dbReference>
<feature type="transmembrane region" description="Helical" evidence="6">
    <location>
        <begin position="338"/>
        <end position="355"/>
    </location>
</feature>
<name>A0A1L7VID0_FUSPR</name>
<evidence type="ECO:0000313" key="8">
    <source>
        <dbReference type="Proteomes" id="UP000183971"/>
    </source>
</evidence>
<dbReference type="EMBL" id="FJOF01000004">
    <property type="protein sequence ID" value="CZR40359.1"/>
    <property type="molecule type" value="Genomic_DNA"/>
</dbReference>
<evidence type="ECO:0008006" key="9">
    <source>
        <dbReference type="Google" id="ProtNLM"/>
    </source>
</evidence>
<feature type="transmembrane region" description="Helical" evidence="6">
    <location>
        <begin position="130"/>
        <end position="150"/>
    </location>
</feature>
<dbReference type="RefSeq" id="XP_031080952.1">
    <property type="nucleotide sequence ID" value="XM_031230857.1"/>
</dbReference>
<evidence type="ECO:0000256" key="6">
    <source>
        <dbReference type="SAM" id="Phobius"/>
    </source>
</evidence>
<feature type="transmembrane region" description="Helical" evidence="6">
    <location>
        <begin position="277"/>
        <end position="296"/>
    </location>
</feature>
<gene>
    <name evidence="7" type="ORF">FPRO_05259</name>
</gene>
<keyword evidence="3 6" id="KW-1133">Transmembrane helix</keyword>
<dbReference type="Pfam" id="PF04172">
    <property type="entry name" value="LrgB"/>
    <property type="match status" value="1"/>
</dbReference>
<dbReference type="GO" id="GO:0016020">
    <property type="term" value="C:membrane"/>
    <property type="evidence" value="ECO:0007669"/>
    <property type="project" value="UniProtKB-SubCell"/>
</dbReference>
<keyword evidence="8" id="KW-1185">Reference proteome</keyword>
<keyword evidence="4 6" id="KW-0472">Membrane</keyword>
<comment type="subcellular location">
    <subcellularLocation>
        <location evidence="1">Membrane</location>
        <topology evidence="1">Multi-pass membrane protein</topology>
    </subcellularLocation>
</comment>
<feature type="transmembrane region" description="Helical" evidence="6">
    <location>
        <begin position="302"/>
        <end position="318"/>
    </location>
</feature>
<dbReference type="PANTHER" id="PTHR30249:SF0">
    <property type="entry name" value="PLASTIDAL GLYCOLATE_GLYCERATE TRANSLOCATOR 1, CHLOROPLASTIC"/>
    <property type="match status" value="1"/>
</dbReference>
<organism evidence="7 8">
    <name type="scientific">Fusarium proliferatum (strain ET1)</name>
    <name type="common">Orchid endophyte fungus</name>
    <dbReference type="NCBI Taxonomy" id="1227346"/>
    <lineage>
        <taxon>Eukaryota</taxon>
        <taxon>Fungi</taxon>
        <taxon>Dikarya</taxon>
        <taxon>Ascomycota</taxon>
        <taxon>Pezizomycotina</taxon>
        <taxon>Sordariomycetes</taxon>
        <taxon>Hypocreomycetidae</taxon>
        <taxon>Hypocreales</taxon>
        <taxon>Nectriaceae</taxon>
        <taxon>Fusarium</taxon>
        <taxon>Fusarium fujikuroi species complex</taxon>
    </lineage>
</organism>
<feature type="transmembrane region" description="Helical" evidence="6">
    <location>
        <begin position="401"/>
        <end position="421"/>
    </location>
</feature>
<dbReference type="AlphaFoldDB" id="A0A1L7VID0"/>
<dbReference type="Proteomes" id="UP000183971">
    <property type="component" value="Unassembled WGS sequence"/>
</dbReference>
<evidence type="ECO:0000256" key="1">
    <source>
        <dbReference type="ARBA" id="ARBA00004141"/>
    </source>
</evidence>
<feature type="transmembrane region" description="Helical" evidence="6">
    <location>
        <begin position="56"/>
        <end position="74"/>
    </location>
</feature>